<protein>
    <submittedName>
        <fullName evidence="4">DUF1707 domain-containing protein</fullName>
    </submittedName>
</protein>
<dbReference type="PANTHER" id="PTHR40763:SF4">
    <property type="entry name" value="DUF1707 DOMAIN-CONTAINING PROTEIN"/>
    <property type="match status" value="1"/>
</dbReference>
<dbReference type="PANTHER" id="PTHR40763">
    <property type="entry name" value="MEMBRANE PROTEIN-RELATED"/>
    <property type="match status" value="1"/>
</dbReference>
<evidence type="ECO:0000256" key="1">
    <source>
        <dbReference type="SAM" id="MobiDB-lite"/>
    </source>
</evidence>
<dbReference type="Pfam" id="PF08044">
    <property type="entry name" value="DUF1707"/>
    <property type="match status" value="2"/>
</dbReference>
<evidence type="ECO:0000313" key="5">
    <source>
        <dbReference type="Proteomes" id="UP000655751"/>
    </source>
</evidence>
<organism evidence="4 5">
    <name type="scientific">Nocardia bovistercoris</name>
    <dbReference type="NCBI Taxonomy" id="2785916"/>
    <lineage>
        <taxon>Bacteria</taxon>
        <taxon>Bacillati</taxon>
        <taxon>Actinomycetota</taxon>
        <taxon>Actinomycetes</taxon>
        <taxon>Mycobacteriales</taxon>
        <taxon>Nocardiaceae</taxon>
        <taxon>Nocardia</taxon>
    </lineage>
</organism>
<evidence type="ECO:0000259" key="3">
    <source>
        <dbReference type="Pfam" id="PF08044"/>
    </source>
</evidence>
<evidence type="ECO:0000313" key="4">
    <source>
        <dbReference type="EMBL" id="MBH0778616.1"/>
    </source>
</evidence>
<proteinExistence type="predicted"/>
<dbReference type="EMBL" id="JADMLG010000008">
    <property type="protein sequence ID" value="MBH0778616.1"/>
    <property type="molecule type" value="Genomic_DNA"/>
</dbReference>
<feature type="region of interest" description="Disordered" evidence="1">
    <location>
        <begin position="69"/>
        <end position="102"/>
    </location>
</feature>
<keyword evidence="2" id="KW-0812">Transmembrane</keyword>
<comment type="caution">
    <text evidence="4">The sequence shown here is derived from an EMBL/GenBank/DDBJ whole genome shotgun (WGS) entry which is preliminary data.</text>
</comment>
<accession>A0A931ICJ7</accession>
<keyword evidence="5" id="KW-1185">Reference proteome</keyword>
<dbReference type="Proteomes" id="UP000655751">
    <property type="component" value="Unassembled WGS sequence"/>
</dbReference>
<evidence type="ECO:0000256" key="2">
    <source>
        <dbReference type="SAM" id="Phobius"/>
    </source>
</evidence>
<reference evidence="4" key="1">
    <citation type="submission" date="2020-11" db="EMBL/GenBank/DDBJ databases">
        <title>Nocardia NEAU-351.nov., a novel actinomycete isolated from the cow dung.</title>
        <authorList>
            <person name="Zhang X."/>
        </authorList>
    </citation>
    <scope>NUCLEOTIDE SEQUENCE</scope>
    <source>
        <strain evidence="4">NEAU-351</strain>
    </source>
</reference>
<feature type="domain" description="DUF1707" evidence="3">
    <location>
        <begin position="9"/>
        <end position="61"/>
    </location>
</feature>
<dbReference type="InterPro" id="IPR012551">
    <property type="entry name" value="DUF1707_SHOCT-like"/>
</dbReference>
<keyword evidence="2" id="KW-1133">Transmembrane helix</keyword>
<feature type="domain" description="DUF1707" evidence="3">
    <location>
        <begin position="94"/>
        <end position="146"/>
    </location>
</feature>
<feature type="transmembrane region" description="Helical" evidence="2">
    <location>
        <begin position="164"/>
        <end position="186"/>
    </location>
</feature>
<keyword evidence="2" id="KW-0472">Membrane</keyword>
<dbReference type="RefSeq" id="WP_196150933.1">
    <property type="nucleotide sequence ID" value="NZ_JADMLG010000008.1"/>
</dbReference>
<dbReference type="AlphaFoldDB" id="A0A931ICJ7"/>
<name>A0A931ICJ7_9NOCA</name>
<gene>
    <name evidence="4" type="ORF">IT779_20250</name>
</gene>
<sequence>MSTTVSGRMRARDLDRANASSVLDAAYAEGQLAAAEYHERTAAAARAKTIGELDGLISDLQSPTAVRDLAGQSAQKTRNPLTRRRFSGGYPPRTRARDTDRAETVRALDAARADGQLAEDEHTALTELAAEARTLGDLADLSSDLQERPDAAPAPRPPRSIRPLLARVAVVATAVVVGVGCFVLTFREEEIPPVPTPAVDLSAVDPLVMPTPNLVTPEGLALFRERYRAKFGDTVVDELRTFDDFATVQRMAPEGPLRSVKYDYRGGFQRSGGPETYSRERDLAPLDLATFDFELLRDALRDAPALTKVPQGVVSSLAFEVYEYNPYKGRSTVQISVRNERDQYGDVLVSATGEVLKITEVR</sequence>